<feature type="transmembrane region" description="Helical" evidence="1">
    <location>
        <begin position="30"/>
        <end position="47"/>
    </location>
</feature>
<protein>
    <submittedName>
        <fullName evidence="2">Uncharacterized protein</fullName>
    </submittedName>
</protein>
<gene>
    <name evidence="2" type="ORF">D1013_05830</name>
</gene>
<evidence type="ECO:0000313" key="2">
    <source>
        <dbReference type="EMBL" id="AYN66923.1"/>
    </source>
</evidence>
<keyword evidence="3" id="KW-1185">Reference proteome</keyword>
<evidence type="ECO:0000313" key="3">
    <source>
        <dbReference type="Proteomes" id="UP000276309"/>
    </source>
</evidence>
<sequence>MKIIALLLISTLQWFGYSVVISIGKSQWRYLLLIALIIGHVFVFPLWYGRLSFSHTLDCGNPMIGTYLFFTIIGIPLTILTDFAYKRRINKKPK</sequence>
<dbReference type="OrthoDB" id="1441180at2"/>
<dbReference type="KEGG" id="emar:D1013_05830"/>
<keyword evidence="1" id="KW-0812">Transmembrane</keyword>
<name>A0A3G2L3W4_9FLAO</name>
<keyword evidence="1" id="KW-1133">Transmembrane helix</keyword>
<feature type="transmembrane region" description="Helical" evidence="1">
    <location>
        <begin position="6"/>
        <end position="23"/>
    </location>
</feature>
<dbReference type="EMBL" id="CP032050">
    <property type="protein sequence ID" value="AYN66923.1"/>
    <property type="molecule type" value="Genomic_DNA"/>
</dbReference>
<reference evidence="2 3" key="1">
    <citation type="submission" date="2018-08" db="EMBL/GenBank/DDBJ databases">
        <title>The reduced genetic potential of extracellular carbohydrate catabolism in Euzebyella marina RN62, a Flavobacteriia bacterium isolated from the hadal water.</title>
        <authorList>
            <person name="Xue C."/>
        </authorList>
    </citation>
    <scope>NUCLEOTIDE SEQUENCE [LARGE SCALE GENOMIC DNA]</scope>
    <source>
        <strain evidence="2 3">RN62</strain>
    </source>
</reference>
<evidence type="ECO:0000256" key="1">
    <source>
        <dbReference type="SAM" id="Phobius"/>
    </source>
</evidence>
<dbReference type="Proteomes" id="UP000276309">
    <property type="component" value="Chromosome"/>
</dbReference>
<proteinExistence type="predicted"/>
<dbReference type="AlphaFoldDB" id="A0A3G2L3W4"/>
<feature type="transmembrane region" description="Helical" evidence="1">
    <location>
        <begin position="67"/>
        <end position="85"/>
    </location>
</feature>
<organism evidence="2 3">
    <name type="scientific">Euzebyella marina</name>
    <dbReference type="NCBI Taxonomy" id="1761453"/>
    <lineage>
        <taxon>Bacteria</taxon>
        <taxon>Pseudomonadati</taxon>
        <taxon>Bacteroidota</taxon>
        <taxon>Flavobacteriia</taxon>
        <taxon>Flavobacteriales</taxon>
        <taxon>Flavobacteriaceae</taxon>
        <taxon>Euzebyella</taxon>
    </lineage>
</organism>
<accession>A0A3G2L3W4</accession>
<keyword evidence="1" id="KW-0472">Membrane</keyword>